<dbReference type="AlphaFoldDB" id="A0A238XN58"/>
<evidence type="ECO:0000313" key="7">
    <source>
        <dbReference type="Proteomes" id="UP000198412"/>
    </source>
</evidence>
<dbReference type="Gene3D" id="3.40.30.10">
    <property type="entry name" value="Glutaredoxin"/>
    <property type="match status" value="1"/>
</dbReference>
<sequence>MRKIALIITILTFISCKEEAKIDYAILSGKITNSSIDSFTLNSTDRSIKKEVKVLEDGSFIDTLTTEEGTYILYDGKNMAELYINYGDNLGINYDINDFENTLLISGKGSEISNYIWLKSQKYTELTGEGTEIYKKEENDYKVNRLELKNTVSQLLQNAQDLPADFIAKELRNIEYDYISDLNRYERYHEHYAKKKGFKVSDDFLKDVEQVSDFNKEEDFLFSQGYKSIVNSHFRKEAKKLMEVDSISEDLAFLSAAINSENQTIKNHLIYDDAKYGITYTENLEDYYKMFMENSTNEEHIKEITDSYNKLKTVAKGQPSPKFEEYENFAGGTTSLDDLKGKFVYVDVWATWCGPCKAEIPALKEVEAKYHGKNIEFVSVSVDALKDHDKWKKMIEDDELKGIQLFADKSWDSDFVNGYLIKGIPRFILIDPNGNIVSANAPRPSSPKLIKMFNENNI</sequence>
<dbReference type="PANTHER" id="PTHR42852:SF6">
    <property type="entry name" value="THIOL:DISULFIDE INTERCHANGE PROTEIN DSBE"/>
    <property type="match status" value="1"/>
</dbReference>
<keyword evidence="3" id="KW-1015">Disulfide bond</keyword>
<dbReference type="GO" id="GO:0030313">
    <property type="term" value="C:cell envelope"/>
    <property type="evidence" value="ECO:0007669"/>
    <property type="project" value="UniProtKB-SubCell"/>
</dbReference>
<evidence type="ECO:0000256" key="1">
    <source>
        <dbReference type="ARBA" id="ARBA00004196"/>
    </source>
</evidence>
<keyword evidence="2" id="KW-0201">Cytochrome c-type biogenesis</keyword>
<evidence type="ECO:0000313" key="6">
    <source>
        <dbReference type="EMBL" id="SNR60102.1"/>
    </source>
</evidence>
<dbReference type="PANTHER" id="PTHR42852">
    <property type="entry name" value="THIOL:DISULFIDE INTERCHANGE PROTEIN DSBE"/>
    <property type="match status" value="1"/>
</dbReference>
<dbReference type="EMBL" id="FZNX01000003">
    <property type="protein sequence ID" value="SNR60102.1"/>
    <property type="molecule type" value="Genomic_DNA"/>
</dbReference>
<proteinExistence type="predicted"/>
<protein>
    <submittedName>
        <fullName evidence="6">Thiol-disulfide isomerase or thioredoxin</fullName>
    </submittedName>
</protein>
<dbReference type="InterPro" id="IPR013766">
    <property type="entry name" value="Thioredoxin_domain"/>
</dbReference>
<feature type="domain" description="Thioredoxin" evidence="5">
    <location>
        <begin position="314"/>
        <end position="458"/>
    </location>
</feature>
<dbReference type="Proteomes" id="UP000198412">
    <property type="component" value="Unassembled WGS sequence"/>
</dbReference>
<keyword evidence="7" id="KW-1185">Reference proteome</keyword>
<gene>
    <name evidence="6" type="ORF">SAMN04488111_1946</name>
</gene>
<dbReference type="PROSITE" id="PS51352">
    <property type="entry name" value="THIOREDOXIN_2"/>
    <property type="match status" value="1"/>
</dbReference>
<reference evidence="7" key="1">
    <citation type="submission" date="2017-06" db="EMBL/GenBank/DDBJ databases">
        <authorList>
            <person name="Varghese N."/>
            <person name="Submissions S."/>
        </authorList>
    </citation>
    <scope>NUCLEOTIDE SEQUENCE [LARGE SCALE GENOMIC DNA]</scope>
    <source>
        <strain evidence="7">DSM 27993</strain>
    </source>
</reference>
<dbReference type="CDD" id="cd02966">
    <property type="entry name" value="TlpA_like_family"/>
    <property type="match status" value="1"/>
</dbReference>
<keyword evidence="6" id="KW-0413">Isomerase</keyword>
<dbReference type="OrthoDB" id="743079at2"/>
<dbReference type="GO" id="GO:0016491">
    <property type="term" value="F:oxidoreductase activity"/>
    <property type="evidence" value="ECO:0007669"/>
    <property type="project" value="InterPro"/>
</dbReference>
<dbReference type="GO" id="GO:0016209">
    <property type="term" value="F:antioxidant activity"/>
    <property type="evidence" value="ECO:0007669"/>
    <property type="project" value="InterPro"/>
</dbReference>
<evidence type="ECO:0000259" key="5">
    <source>
        <dbReference type="PROSITE" id="PS51352"/>
    </source>
</evidence>
<dbReference type="InterPro" id="IPR050553">
    <property type="entry name" value="Thioredoxin_ResA/DsbE_sf"/>
</dbReference>
<dbReference type="InterPro" id="IPR036249">
    <property type="entry name" value="Thioredoxin-like_sf"/>
</dbReference>
<dbReference type="PROSITE" id="PS51257">
    <property type="entry name" value="PROKAR_LIPOPROTEIN"/>
    <property type="match status" value="1"/>
</dbReference>
<dbReference type="RefSeq" id="WP_089378251.1">
    <property type="nucleotide sequence ID" value="NZ_FZNX01000003.1"/>
</dbReference>
<accession>A0A238XN58</accession>
<dbReference type="InterPro" id="IPR000866">
    <property type="entry name" value="AhpC/TSA"/>
</dbReference>
<evidence type="ECO:0000256" key="2">
    <source>
        <dbReference type="ARBA" id="ARBA00022748"/>
    </source>
</evidence>
<dbReference type="Pfam" id="PF00578">
    <property type="entry name" value="AhpC-TSA"/>
    <property type="match status" value="1"/>
</dbReference>
<keyword evidence="4" id="KW-0676">Redox-active center</keyword>
<comment type="subcellular location">
    <subcellularLocation>
        <location evidence="1">Cell envelope</location>
    </subcellularLocation>
</comment>
<dbReference type="GO" id="GO:0016853">
    <property type="term" value="F:isomerase activity"/>
    <property type="evidence" value="ECO:0007669"/>
    <property type="project" value="UniProtKB-KW"/>
</dbReference>
<evidence type="ECO:0000256" key="4">
    <source>
        <dbReference type="ARBA" id="ARBA00023284"/>
    </source>
</evidence>
<dbReference type="SUPFAM" id="SSF52833">
    <property type="entry name" value="Thioredoxin-like"/>
    <property type="match status" value="1"/>
</dbReference>
<dbReference type="GO" id="GO:0017004">
    <property type="term" value="P:cytochrome complex assembly"/>
    <property type="evidence" value="ECO:0007669"/>
    <property type="project" value="UniProtKB-KW"/>
</dbReference>
<evidence type="ECO:0000256" key="3">
    <source>
        <dbReference type="ARBA" id="ARBA00023157"/>
    </source>
</evidence>
<name>A0A238XN58_9FLAO</name>
<organism evidence="6 7">
    <name type="scientific">Lutibacter flavus</name>
    <dbReference type="NCBI Taxonomy" id="691689"/>
    <lineage>
        <taxon>Bacteria</taxon>
        <taxon>Pseudomonadati</taxon>
        <taxon>Bacteroidota</taxon>
        <taxon>Flavobacteriia</taxon>
        <taxon>Flavobacteriales</taxon>
        <taxon>Flavobacteriaceae</taxon>
        <taxon>Lutibacter</taxon>
    </lineage>
</organism>